<evidence type="ECO:0000256" key="3">
    <source>
        <dbReference type="ARBA" id="ARBA00023163"/>
    </source>
</evidence>
<dbReference type="Gene3D" id="1.10.10.10">
    <property type="entry name" value="Winged helix-like DNA-binding domain superfamily/Winged helix DNA-binding domain"/>
    <property type="match status" value="1"/>
</dbReference>
<keyword evidence="1" id="KW-0805">Transcription regulation</keyword>
<dbReference type="PANTHER" id="PTHR42756">
    <property type="entry name" value="TRANSCRIPTIONAL REGULATOR, MARR"/>
    <property type="match status" value="1"/>
</dbReference>
<sequence length="153" mass="16164">MKTDAEAVHPEAAVAPGYLANHAARVFNRLVDGRLREHGLTLSLIGPLLLLSWKGPMLQRDLVRHSAVKQPAMVALLDKLEGAGMITRLASAADKRAATVDLTDRGRDAAAIGRAALLEMNAKAVSGFAPQETALVVDLLARVIANLESPTGT</sequence>
<dbReference type="SUPFAM" id="SSF46785">
    <property type="entry name" value="Winged helix' DNA-binding domain"/>
    <property type="match status" value="1"/>
</dbReference>
<dbReference type="EMBL" id="LDTF01000048">
    <property type="protein sequence ID" value="KTT98161.1"/>
    <property type="molecule type" value="Genomic_DNA"/>
</dbReference>
<dbReference type="PROSITE" id="PS50995">
    <property type="entry name" value="HTH_MARR_2"/>
    <property type="match status" value="1"/>
</dbReference>
<name>A0A147IRZ1_9SPHN</name>
<evidence type="ECO:0000256" key="1">
    <source>
        <dbReference type="ARBA" id="ARBA00023015"/>
    </source>
</evidence>
<dbReference type="InterPro" id="IPR036390">
    <property type="entry name" value="WH_DNA-bd_sf"/>
</dbReference>
<comment type="caution">
    <text evidence="5">The sequence shown here is derived from an EMBL/GenBank/DDBJ whole genome shotgun (WGS) entry which is preliminary data.</text>
</comment>
<protein>
    <submittedName>
        <fullName evidence="5">Transcriptional regulator</fullName>
    </submittedName>
</protein>
<dbReference type="InterPro" id="IPR036388">
    <property type="entry name" value="WH-like_DNA-bd_sf"/>
</dbReference>
<feature type="domain" description="HTH marR-type" evidence="4">
    <location>
        <begin position="1"/>
        <end position="145"/>
    </location>
</feature>
<dbReference type="PRINTS" id="PR00598">
    <property type="entry name" value="HTHMARR"/>
</dbReference>
<dbReference type="Pfam" id="PF01047">
    <property type="entry name" value="MarR"/>
    <property type="match status" value="1"/>
</dbReference>
<accession>A0A147IRZ1</accession>
<dbReference type="PANTHER" id="PTHR42756:SF1">
    <property type="entry name" value="TRANSCRIPTIONAL REPRESSOR OF EMRAB OPERON"/>
    <property type="match status" value="1"/>
</dbReference>
<evidence type="ECO:0000259" key="4">
    <source>
        <dbReference type="PROSITE" id="PS50995"/>
    </source>
</evidence>
<evidence type="ECO:0000313" key="5">
    <source>
        <dbReference type="EMBL" id="KTT98161.1"/>
    </source>
</evidence>
<dbReference type="PATRIC" id="fig|172044.3.peg.1871"/>
<dbReference type="GO" id="GO:0003677">
    <property type="term" value="F:DNA binding"/>
    <property type="evidence" value="ECO:0007669"/>
    <property type="project" value="UniProtKB-KW"/>
</dbReference>
<evidence type="ECO:0000313" key="6">
    <source>
        <dbReference type="Proteomes" id="UP000073923"/>
    </source>
</evidence>
<keyword evidence="2" id="KW-0238">DNA-binding</keyword>
<organism evidence="5 6">
    <name type="scientific">Sphingomonas yabuuchiae</name>
    <dbReference type="NCBI Taxonomy" id="172044"/>
    <lineage>
        <taxon>Bacteria</taxon>
        <taxon>Pseudomonadati</taxon>
        <taxon>Pseudomonadota</taxon>
        <taxon>Alphaproteobacteria</taxon>
        <taxon>Sphingomonadales</taxon>
        <taxon>Sphingomonadaceae</taxon>
        <taxon>Sphingomonas</taxon>
    </lineage>
</organism>
<proteinExistence type="predicted"/>
<evidence type="ECO:0000256" key="2">
    <source>
        <dbReference type="ARBA" id="ARBA00023125"/>
    </source>
</evidence>
<dbReference type="InterPro" id="IPR000835">
    <property type="entry name" value="HTH_MarR-typ"/>
</dbReference>
<dbReference type="GO" id="GO:0003700">
    <property type="term" value="F:DNA-binding transcription factor activity"/>
    <property type="evidence" value="ECO:0007669"/>
    <property type="project" value="InterPro"/>
</dbReference>
<gene>
    <name evidence="5" type="ORF">NS355_09660</name>
</gene>
<dbReference type="AlphaFoldDB" id="A0A147IRZ1"/>
<dbReference type="SMART" id="SM00347">
    <property type="entry name" value="HTH_MARR"/>
    <property type="match status" value="1"/>
</dbReference>
<reference evidence="5 6" key="1">
    <citation type="journal article" date="2016" name="Front. Microbiol.">
        <title>Genomic Resource of Rice Seed Associated Bacteria.</title>
        <authorList>
            <person name="Midha S."/>
            <person name="Bansal K."/>
            <person name="Sharma S."/>
            <person name="Kumar N."/>
            <person name="Patil P.P."/>
            <person name="Chaudhry V."/>
            <person name="Patil P.B."/>
        </authorList>
    </citation>
    <scope>NUCLEOTIDE SEQUENCE [LARGE SCALE GENOMIC DNA]</scope>
    <source>
        <strain evidence="5 6">NS355</strain>
    </source>
</reference>
<dbReference type="Proteomes" id="UP000073923">
    <property type="component" value="Unassembled WGS sequence"/>
</dbReference>
<keyword evidence="3" id="KW-0804">Transcription</keyword>